<dbReference type="EMBL" id="PISE01000041">
    <property type="protein sequence ID" value="PKG22454.1"/>
    <property type="molecule type" value="Genomic_DNA"/>
</dbReference>
<organism evidence="1 2">
    <name type="scientific">Niallia nealsonii</name>
    <dbReference type="NCBI Taxonomy" id="115979"/>
    <lineage>
        <taxon>Bacteria</taxon>
        <taxon>Bacillati</taxon>
        <taxon>Bacillota</taxon>
        <taxon>Bacilli</taxon>
        <taxon>Bacillales</taxon>
        <taxon>Bacillaceae</taxon>
        <taxon>Niallia</taxon>
    </lineage>
</organism>
<comment type="caution">
    <text evidence="1">The sequence shown here is derived from an EMBL/GenBank/DDBJ whole genome shotgun (WGS) entry which is preliminary data.</text>
</comment>
<dbReference type="InterPro" id="IPR024042">
    <property type="entry name" value="TM1646-like_dom_sf"/>
</dbReference>
<evidence type="ECO:0000313" key="1">
    <source>
        <dbReference type="EMBL" id="PKG22454.1"/>
    </source>
</evidence>
<dbReference type="AlphaFoldDB" id="A0A2N0YYX6"/>
<reference evidence="1 2" key="1">
    <citation type="journal article" date="2003" name="Int. J. Syst. Evol. Microbiol.">
        <title>Bacillus nealsonii sp. nov., isolated from a spacecraft-assembly facility, whose spores are gamma-radiation resistant.</title>
        <authorList>
            <person name="Venkateswaran K."/>
            <person name="Kempf M."/>
            <person name="Chen F."/>
            <person name="Satomi M."/>
            <person name="Nicholson W."/>
            <person name="Kern R."/>
        </authorList>
    </citation>
    <scope>NUCLEOTIDE SEQUENCE [LARGE SCALE GENOMIC DNA]</scope>
    <source>
        <strain evidence="1 2">FO-92</strain>
    </source>
</reference>
<dbReference type="Proteomes" id="UP000233375">
    <property type="component" value="Unassembled WGS sequence"/>
</dbReference>
<dbReference type="SUPFAM" id="SSF158397">
    <property type="entry name" value="TM1646-like"/>
    <property type="match status" value="1"/>
</dbReference>
<sequence length="145" mass="16778">MKINKDIRYAAENTKQDIKITSNEVNFQQFVVKQNEKLQAEQFSSLMKHIDDTGNRLNKSQNLRDLAKFKSLVKQFVKEAVDYGLQLKKDQSWDQFGQGKDLNIVTVIDEKLISLTEEVMNKESSHLNLLNKIGEIKGMLINLYT</sequence>
<dbReference type="Gene3D" id="1.20.120.490">
    <property type="entry name" value="Hypothetical protein TM1646-like domain"/>
    <property type="match status" value="1"/>
</dbReference>
<proteinExistence type="predicted"/>
<protein>
    <submittedName>
        <fullName evidence="1">DUF327 domain-containing protein</fullName>
    </submittedName>
</protein>
<dbReference type="RefSeq" id="WP_101178352.1">
    <property type="nucleotide sequence ID" value="NZ_PISE01000041.1"/>
</dbReference>
<dbReference type="InterPro" id="IPR005585">
    <property type="entry name" value="DUF327"/>
</dbReference>
<dbReference type="Pfam" id="PF03885">
    <property type="entry name" value="DUF327"/>
    <property type="match status" value="1"/>
</dbReference>
<keyword evidence="2" id="KW-1185">Reference proteome</keyword>
<gene>
    <name evidence="1" type="ORF">CWS01_16890</name>
</gene>
<name>A0A2N0YYX6_9BACI</name>
<evidence type="ECO:0000313" key="2">
    <source>
        <dbReference type="Proteomes" id="UP000233375"/>
    </source>
</evidence>
<accession>A0A2N0YYX6</accession>
<dbReference type="OrthoDB" id="1680946at2"/>